<proteinExistence type="predicted"/>
<dbReference type="Proteomes" id="UP000251800">
    <property type="component" value="Unassembled WGS sequence"/>
</dbReference>
<comment type="caution">
    <text evidence="1">The sequence shown here is derived from an EMBL/GenBank/DDBJ whole genome shotgun (WGS) entry which is preliminary data.</text>
</comment>
<keyword evidence="2" id="KW-1185">Reference proteome</keyword>
<evidence type="ECO:0000313" key="2">
    <source>
        <dbReference type="Proteomes" id="UP000251800"/>
    </source>
</evidence>
<gene>
    <name evidence="1" type="ORF">DEH80_13525</name>
</gene>
<organism evidence="1 2">
    <name type="scientific">Abyssibacter profundi</name>
    <dbReference type="NCBI Taxonomy" id="2182787"/>
    <lineage>
        <taxon>Bacteria</taxon>
        <taxon>Pseudomonadati</taxon>
        <taxon>Pseudomonadota</taxon>
        <taxon>Gammaproteobacteria</taxon>
        <taxon>Chromatiales</taxon>
        <taxon>Oceanococcaceae</taxon>
        <taxon>Abyssibacter</taxon>
    </lineage>
</organism>
<name>A0A383XRI5_9GAMM</name>
<dbReference type="EMBL" id="QEQK01000012">
    <property type="protein sequence ID" value="PWN55239.1"/>
    <property type="molecule type" value="Genomic_DNA"/>
</dbReference>
<dbReference type="AlphaFoldDB" id="A0A383XRI5"/>
<evidence type="ECO:0000313" key="1">
    <source>
        <dbReference type="EMBL" id="PWN55239.1"/>
    </source>
</evidence>
<reference evidence="1 2" key="1">
    <citation type="submission" date="2018-05" db="EMBL/GenBank/DDBJ databases">
        <title>Abyssibacter profundi OUC007T gen. nov., sp. nov, a marine bacterium isolated from seawater of the Mariana Trench.</title>
        <authorList>
            <person name="Zhou S."/>
        </authorList>
    </citation>
    <scope>NUCLEOTIDE SEQUENCE [LARGE SCALE GENOMIC DNA]</scope>
    <source>
        <strain evidence="1 2">OUC007</strain>
    </source>
</reference>
<sequence>MYRDGDNRVVVVERTPAAFDRIDQARRLTPMFNGQPVPRLIVDAFLRQFGGLHVTGFGAELVAAEMRDERAEVSVGI</sequence>
<protein>
    <submittedName>
        <fullName evidence="1">Uncharacterized protein</fullName>
    </submittedName>
</protein>
<accession>A0A383XRI5</accession>